<sequence>MRKLRQEPATRWFDYSPSFGSQHTRSTAEPSQKVWSGRRCLPRQESQLSLSLRARVYHPNTRGHVRLLGPCFKTGRLKPLRQHPKHSKSMLARRPENAPSEGEAEFRTTRLTSIQFHVLFNSLSKVLFIFPSRYLFAIGLSPIFSFRWNLPPILSCIPKQLDSSRAHHKALVVRVKDGILTLYDALFQETCTRSSAESTSPDYNSDGLRPPDFKFELFPLHSQLLGESLLVSFPPLIDMLKFSG</sequence>
<accession>A0A1C7LM27</accession>
<dbReference type="PANTHER" id="PTHR33205:SF1">
    <property type="entry name" value="TRANSMEMBRANE PROTEIN"/>
    <property type="match status" value="1"/>
</dbReference>
<dbReference type="AlphaFoldDB" id="A0A1C7LM27"/>
<protein>
    <submittedName>
        <fullName evidence="2">Uncharacterized protein</fullName>
    </submittedName>
</protein>
<evidence type="ECO:0000313" key="2">
    <source>
        <dbReference type="EMBL" id="OBZ63473.1"/>
    </source>
</evidence>
<dbReference type="STRING" id="5627.A0A1C7LM27"/>
<evidence type="ECO:0000313" key="3">
    <source>
        <dbReference type="Proteomes" id="UP000092993"/>
    </source>
</evidence>
<dbReference type="EMBL" id="LUGG01000101">
    <property type="protein sequence ID" value="OBZ63473.1"/>
    <property type="molecule type" value="Genomic_DNA"/>
</dbReference>
<comment type="caution">
    <text evidence="2">The sequence shown here is derived from an EMBL/GenBank/DDBJ whole genome shotgun (WGS) entry which is preliminary data.</text>
</comment>
<reference evidence="2 3" key="1">
    <citation type="submission" date="2016-03" db="EMBL/GenBank/DDBJ databases">
        <title>Whole genome sequencing of Grifola frondosa 9006-11.</title>
        <authorList>
            <person name="Min B."/>
            <person name="Park H."/>
            <person name="Kim J.-G."/>
            <person name="Cho H."/>
            <person name="Oh Y.-L."/>
            <person name="Kong W.-S."/>
            <person name="Choi I.-G."/>
        </authorList>
    </citation>
    <scope>NUCLEOTIDE SEQUENCE [LARGE SCALE GENOMIC DNA]</scope>
    <source>
        <strain evidence="2 3">9006-11</strain>
    </source>
</reference>
<feature type="region of interest" description="Disordered" evidence="1">
    <location>
        <begin position="79"/>
        <end position="103"/>
    </location>
</feature>
<proteinExistence type="predicted"/>
<keyword evidence="3" id="KW-1185">Reference proteome</keyword>
<evidence type="ECO:0000256" key="1">
    <source>
        <dbReference type="SAM" id="MobiDB-lite"/>
    </source>
</evidence>
<feature type="compositionally biased region" description="Polar residues" evidence="1">
    <location>
        <begin position="18"/>
        <end position="34"/>
    </location>
</feature>
<organism evidence="2 3">
    <name type="scientific">Grifola frondosa</name>
    <name type="common">Maitake</name>
    <name type="synonym">Polyporus frondosus</name>
    <dbReference type="NCBI Taxonomy" id="5627"/>
    <lineage>
        <taxon>Eukaryota</taxon>
        <taxon>Fungi</taxon>
        <taxon>Dikarya</taxon>
        <taxon>Basidiomycota</taxon>
        <taxon>Agaricomycotina</taxon>
        <taxon>Agaricomycetes</taxon>
        <taxon>Polyporales</taxon>
        <taxon>Grifolaceae</taxon>
        <taxon>Grifola</taxon>
    </lineage>
</organism>
<dbReference type="OrthoDB" id="3261538at2759"/>
<name>A0A1C7LM27_GRIFR</name>
<feature type="region of interest" description="Disordered" evidence="1">
    <location>
        <begin position="15"/>
        <end position="34"/>
    </location>
</feature>
<gene>
    <name evidence="2" type="ORF">A0H81_15005</name>
</gene>
<feature type="compositionally biased region" description="Basic residues" evidence="1">
    <location>
        <begin position="79"/>
        <end position="88"/>
    </location>
</feature>
<dbReference type="Proteomes" id="UP000092993">
    <property type="component" value="Unassembled WGS sequence"/>
</dbReference>
<dbReference type="PANTHER" id="PTHR33205">
    <property type="entry name" value="TRANSMEMBRANE PROTEIN"/>
    <property type="match status" value="1"/>
</dbReference>